<organism evidence="1">
    <name type="scientific">uncultured Caudovirales phage</name>
    <dbReference type="NCBI Taxonomy" id="2100421"/>
    <lineage>
        <taxon>Viruses</taxon>
        <taxon>Duplodnaviria</taxon>
        <taxon>Heunggongvirae</taxon>
        <taxon>Uroviricota</taxon>
        <taxon>Caudoviricetes</taxon>
        <taxon>Peduoviridae</taxon>
        <taxon>Maltschvirus</taxon>
        <taxon>Maltschvirus maltsch</taxon>
    </lineage>
</organism>
<proteinExistence type="predicted"/>
<reference evidence="1" key="1">
    <citation type="submission" date="2020-04" db="EMBL/GenBank/DDBJ databases">
        <authorList>
            <person name="Chiriac C."/>
            <person name="Salcher M."/>
            <person name="Ghai R."/>
            <person name="Kavagutti S V."/>
        </authorList>
    </citation>
    <scope>NUCLEOTIDE SEQUENCE</scope>
</reference>
<gene>
    <name evidence="1" type="ORF">UFOVP125_74</name>
</gene>
<dbReference type="EMBL" id="LR796253">
    <property type="protein sequence ID" value="CAB4131864.1"/>
    <property type="molecule type" value="Genomic_DNA"/>
</dbReference>
<protein>
    <submittedName>
        <fullName evidence="1">Uncharacterized protein</fullName>
    </submittedName>
</protein>
<name>A0A6J5LBJ9_9CAUD</name>
<evidence type="ECO:0000313" key="1">
    <source>
        <dbReference type="EMBL" id="CAB4131864.1"/>
    </source>
</evidence>
<sequence>MRAALFFGLLLSVALAGDRLILSTEPPPRKQEKPKQTSCAVQELYVIGLTTHDPAERHKAMLAWLDKSACSADDYVTIWNALPEWAGTSDSPTLRAKVMEKAR</sequence>
<accession>A0A6J5LBJ9</accession>